<dbReference type="InterPro" id="IPR050278">
    <property type="entry name" value="Serine_Prot_S9B/DPPIV"/>
</dbReference>
<proteinExistence type="predicted"/>
<keyword evidence="2" id="KW-0720">Serine protease</keyword>
<dbReference type="InterPro" id="IPR001375">
    <property type="entry name" value="Peptidase_S9_cat"/>
</dbReference>
<dbReference type="GO" id="GO:0006508">
    <property type="term" value="P:proteolysis"/>
    <property type="evidence" value="ECO:0007669"/>
    <property type="project" value="InterPro"/>
</dbReference>
<gene>
    <name evidence="5" type="ORF">HAZT_HAZT006020</name>
</gene>
<dbReference type="Gene3D" id="3.40.50.1820">
    <property type="entry name" value="alpha/beta hydrolase"/>
    <property type="match status" value="1"/>
</dbReference>
<organism evidence="5">
    <name type="scientific">Hyalella azteca</name>
    <name type="common">Amphipod</name>
    <dbReference type="NCBI Taxonomy" id="294128"/>
    <lineage>
        <taxon>Eukaryota</taxon>
        <taxon>Metazoa</taxon>
        <taxon>Ecdysozoa</taxon>
        <taxon>Arthropoda</taxon>
        <taxon>Crustacea</taxon>
        <taxon>Multicrustacea</taxon>
        <taxon>Malacostraca</taxon>
        <taxon>Eumalacostraca</taxon>
        <taxon>Peracarida</taxon>
        <taxon>Amphipoda</taxon>
        <taxon>Senticaudata</taxon>
        <taxon>Talitrida</taxon>
        <taxon>Talitroidea</taxon>
        <taxon>Hyalellidae</taxon>
        <taxon>Hyalella</taxon>
    </lineage>
</organism>
<dbReference type="GO" id="GO:0004177">
    <property type="term" value="F:aminopeptidase activity"/>
    <property type="evidence" value="ECO:0007669"/>
    <property type="project" value="UniProtKB-KW"/>
</dbReference>
<keyword evidence="1" id="KW-0645">Protease</keyword>
<dbReference type="GO" id="GO:0005886">
    <property type="term" value="C:plasma membrane"/>
    <property type="evidence" value="ECO:0007669"/>
    <property type="project" value="TreeGrafter"/>
</dbReference>
<name>A0A6A0GS34_HYAAZ</name>
<keyword evidence="1" id="KW-0031">Aminopeptidase</keyword>
<dbReference type="InterPro" id="IPR029058">
    <property type="entry name" value="AB_hydrolase_fold"/>
</dbReference>
<dbReference type="Proteomes" id="UP000711488">
    <property type="component" value="Unassembled WGS sequence"/>
</dbReference>
<dbReference type="AlphaFoldDB" id="A0A6A0GS34"/>
<dbReference type="PANTHER" id="PTHR11731:SF200">
    <property type="entry name" value="DIPEPTIDYL PEPTIDASE 10, ISOFORM B"/>
    <property type="match status" value="1"/>
</dbReference>
<reference evidence="5" key="2">
    <citation type="journal article" date="2018" name="Environ. Sci. Technol.">
        <title>The Toxicogenome of Hyalella azteca: A Model for Sediment Ecotoxicology and Evolutionary Toxicology.</title>
        <authorList>
            <person name="Poynton H.C."/>
            <person name="Hasenbein S."/>
            <person name="Benoit J.B."/>
            <person name="Sepulveda M.S."/>
            <person name="Poelchau M.F."/>
            <person name="Hughes D.S.T."/>
            <person name="Murali S.C."/>
            <person name="Chen S."/>
            <person name="Glastad K.M."/>
            <person name="Goodisman M.A.D."/>
            <person name="Werren J.H."/>
            <person name="Vineis J.H."/>
            <person name="Bowen J.L."/>
            <person name="Friedrich M."/>
            <person name="Jones J."/>
            <person name="Robertson H.M."/>
            <person name="Feyereisen R."/>
            <person name="Mechler-Hickson A."/>
            <person name="Mathers N."/>
            <person name="Lee C.E."/>
            <person name="Colbourne J.K."/>
            <person name="Biales A."/>
            <person name="Johnston J.S."/>
            <person name="Wellborn G.A."/>
            <person name="Rosendale A.J."/>
            <person name="Cridge A.G."/>
            <person name="Munoz-Torres M.C."/>
            <person name="Bain P.A."/>
            <person name="Manny A.R."/>
            <person name="Major K.M."/>
            <person name="Lambert F.N."/>
            <person name="Vulpe C.D."/>
            <person name="Tuck P."/>
            <person name="Blalock B.J."/>
            <person name="Lin Y.Y."/>
            <person name="Smith M.E."/>
            <person name="Ochoa-Acuna H."/>
            <person name="Chen M.M."/>
            <person name="Childers C.P."/>
            <person name="Qu J."/>
            <person name="Dugan S."/>
            <person name="Lee S.L."/>
            <person name="Chao H."/>
            <person name="Dinh H."/>
            <person name="Han Y."/>
            <person name="Doddapaneni H."/>
            <person name="Worley K.C."/>
            <person name="Muzny D.M."/>
            <person name="Gibbs R.A."/>
            <person name="Richards S."/>
        </authorList>
    </citation>
    <scope>NUCLEOTIDE SEQUENCE</scope>
    <source>
        <strain evidence="5">HAZT.00-mixed</strain>
        <tissue evidence="5">Whole organism</tissue>
    </source>
</reference>
<sequence>MTSFPAIDDKRTAIWGWSYGGYVTAAALARDTKNVFQCGISVAPVTSWIYYDTVYTERYMGLPTPEDNLKAYEASDVTRLADNFKGKDFLLIHGTADDNVHYQQSMMLARALEKADVLFSSQV</sequence>
<keyword evidence="3" id="KW-0325">Glycoprotein</keyword>
<keyword evidence="1" id="KW-0378">Hydrolase</keyword>
<evidence type="ECO:0000313" key="5">
    <source>
        <dbReference type="EMBL" id="KAA0186174.1"/>
    </source>
</evidence>
<feature type="domain" description="Peptidase S9 prolyl oligopeptidase catalytic" evidence="4">
    <location>
        <begin position="6"/>
        <end position="119"/>
    </location>
</feature>
<evidence type="ECO:0000256" key="1">
    <source>
        <dbReference type="ARBA" id="ARBA00022438"/>
    </source>
</evidence>
<dbReference type="EMBL" id="JQDR03015724">
    <property type="protein sequence ID" value="KAA0186174.1"/>
    <property type="molecule type" value="Genomic_DNA"/>
</dbReference>
<reference evidence="5" key="3">
    <citation type="submission" date="2019-06" db="EMBL/GenBank/DDBJ databases">
        <authorList>
            <person name="Poynton C."/>
            <person name="Hasenbein S."/>
            <person name="Benoit J.B."/>
            <person name="Sepulveda M.S."/>
            <person name="Poelchau M.F."/>
            <person name="Murali S.C."/>
            <person name="Chen S."/>
            <person name="Glastad K.M."/>
            <person name="Werren J.H."/>
            <person name="Vineis J.H."/>
            <person name="Bowen J.L."/>
            <person name="Friedrich M."/>
            <person name="Jones J."/>
            <person name="Robertson H.M."/>
            <person name="Feyereisen R."/>
            <person name="Mechler-Hickson A."/>
            <person name="Mathers N."/>
            <person name="Lee C.E."/>
            <person name="Colbourne J.K."/>
            <person name="Biales A."/>
            <person name="Johnston J.S."/>
            <person name="Wellborn G.A."/>
            <person name="Rosendale A.J."/>
            <person name="Cridge A.G."/>
            <person name="Munoz-Torres M.C."/>
            <person name="Bain P.A."/>
            <person name="Manny A.R."/>
            <person name="Major K.M."/>
            <person name="Lambert F.N."/>
            <person name="Vulpe C.D."/>
            <person name="Tuck P."/>
            <person name="Blalock B.J."/>
            <person name="Lin Y.-Y."/>
            <person name="Smith M.E."/>
            <person name="Ochoa-Acuna H."/>
            <person name="Chen M.-J.M."/>
            <person name="Childers C.P."/>
            <person name="Qu J."/>
            <person name="Dugan S."/>
            <person name="Lee S.L."/>
            <person name="Chao H."/>
            <person name="Dinh H."/>
            <person name="Han Y."/>
            <person name="Doddapaneni H."/>
            <person name="Worley K.C."/>
            <person name="Muzny D.M."/>
            <person name="Gibbs R.A."/>
            <person name="Richards S."/>
        </authorList>
    </citation>
    <scope>NUCLEOTIDE SEQUENCE</scope>
    <source>
        <strain evidence="5">HAZT.00-mixed</strain>
        <tissue evidence="5">Whole organism</tissue>
    </source>
</reference>
<evidence type="ECO:0000259" key="4">
    <source>
        <dbReference type="Pfam" id="PF00326"/>
    </source>
</evidence>
<dbReference type="PANTHER" id="PTHR11731">
    <property type="entry name" value="PROTEASE FAMILY S9B,C DIPEPTIDYL-PEPTIDASE IV-RELATED"/>
    <property type="match status" value="1"/>
</dbReference>
<protein>
    <recommendedName>
        <fullName evidence="4">Peptidase S9 prolyl oligopeptidase catalytic domain-containing protein</fullName>
    </recommendedName>
</protein>
<dbReference type="Pfam" id="PF00326">
    <property type="entry name" value="Peptidase_S9"/>
    <property type="match status" value="1"/>
</dbReference>
<dbReference type="GO" id="GO:0008239">
    <property type="term" value="F:dipeptidyl-peptidase activity"/>
    <property type="evidence" value="ECO:0007669"/>
    <property type="project" value="TreeGrafter"/>
</dbReference>
<reference evidence="5" key="1">
    <citation type="submission" date="2014-08" db="EMBL/GenBank/DDBJ databases">
        <authorList>
            <person name="Murali S."/>
            <person name="Richards S."/>
            <person name="Bandaranaike D."/>
            <person name="Bellair M."/>
            <person name="Blankenburg K."/>
            <person name="Chao H."/>
            <person name="Dinh H."/>
            <person name="Doddapaneni H."/>
            <person name="Dugan-Rocha S."/>
            <person name="Elkadiri S."/>
            <person name="Gnanaolivu R."/>
            <person name="Hughes D."/>
            <person name="Lee S."/>
            <person name="Li M."/>
            <person name="Ming W."/>
            <person name="Munidasa M."/>
            <person name="Muniz J."/>
            <person name="Nguyen L."/>
            <person name="Osuji N."/>
            <person name="Pu L.-L."/>
            <person name="Puazo M."/>
            <person name="Skinner E."/>
            <person name="Qu C."/>
            <person name="Quiroz J."/>
            <person name="Raj R."/>
            <person name="Weissenberger G."/>
            <person name="Xin Y."/>
            <person name="Zou X."/>
            <person name="Han Y."/>
            <person name="Worley K."/>
            <person name="Muzny D."/>
            <person name="Gibbs R."/>
        </authorList>
    </citation>
    <scope>NUCLEOTIDE SEQUENCE</scope>
    <source>
        <strain evidence="5">HAZT.00-mixed</strain>
        <tissue evidence="5">Whole organism</tissue>
    </source>
</reference>
<evidence type="ECO:0000256" key="3">
    <source>
        <dbReference type="ARBA" id="ARBA00023180"/>
    </source>
</evidence>
<dbReference type="SUPFAM" id="SSF53474">
    <property type="entry name" value="alpha/beta-Hydrolases"/>
    <property type="match status" value="1"/>
</dbReference>
<dbReference type="GO" id="GO:0008236">
    <property type="term" value="F:serine-type peptidase activity"/>
    <property type="evidence" value="ECO:0007669"/>
    <property type="project" value="UniProtKB-KW"/>
</dbReference>
<evidence type="ECO:0000256" key="2">
    <source>
        <dbReference type="ARBA" id="ARBA00022825"/>
    </source>
</evidence>
<comment type="caution">
    <text evidence="5">The sequence shown here is derived from an EMBL/GenBank/DDBJ whole genome shotgun (WGS) entry which is preliminary data.</text>
</comment>
<accession>A0A6A0GS34</accession>